<gene>
    <name evidence="2" type="ORF">HZA61_05305</name>
</gene>
<dbReference type="SUPFAM" id="SSF53756">
    <property type="entry name" value="UDP-Glycosyltransferase/glycogen phosphorylase"/>
    <property type="match status" value="1"/>
</dbReference>
<name>A0A933W1B3_UNCEI</name>
<reference evidence="2" key="1">
    <citation type="submission" date="2020-07" db="EMBL/GenBank/DDBJ databases">
        <title>Huge and variable diversity of episymbiotic CPR bacteria and DPANN archaea in groundwater ecosystems.</title>
        <authorList>
            <person name="He C.Y."/>
            <person name="Keren R."/>
            <person name="Whittaker M."/>
            <person name="Farag I.F."/>
            <person name="Doudna J."/>
            <person name="Cate J.H.D."/>
            <person name="Banfield J.F."/>
        </authorList>
    </citation>
    <scope>NUCLEOTIDE SEQUENCE</scope>
    <source>
        <strain evidence="2">NC_groundwater_1813_Pr3_B-0.1um_71_17</strain>
    </source>
</reference>
<evidence type="ECO:0000313" key="3">
    <source>
        <dbReference type="Proteomes" id="UP000696931"/>
    </source>
</evidence>
<protein>
    <submittedName>
        <fullName evidence="2">Glycosyltransferase</fullName>
    </submittedName>
</protein>
<dbReference type="EMBL" id="JACRIW010000038">
    <property type="protein sequence ID" value="MBI5168880.1"/>
    <property type="molecule type" value="Genomic_DNA"/>
</dbReference>
<sequence length="356" mass="38730">MKTLCFFGAWDPAYPRNRILREGARRAGFGVLEVRARGTRAFRRWPALAAEFVRAGRAADVMVVPEFRHKDVPLAALLRGRRPLVFDPLVSRWDTLVGDWKIHGQRSGQARWNRMLDRWSLGLADRVLCDTWAHGELFESLGVPRAKLRRVLVGAEDAFFEVGPPPADGPLRILYVGGFLPLHGTRTMIEAAAILESRGSALPPWVLQMVGRGIEFEDMKTLAAERALANVEFPGMLPYEDAPRVFEQAHVALGAFGAGEKTARVVPHKLYQGLASGRAVVTGDGPGVREVFTADRDLVLVPRANAEALAAALEALLLDAGRREALGAAGRSRALEVATPDAIGRSLAEALEGLAA</sequence>
<dbReference type="Proteomes" id="UP000696931">
    <property type="component" value="Unassembled WGS sequence"/>
</dbReference>
<dbReference type="InterPro" id="IPR001296">
    <property type="entry name" value="Glyco_trans_1"/>
</dbReference>
<proteinExistence type="predicted"/>
<evidence type="ECO:0000259" key="1">
    <source>
        <dbReference type="Pfam" id="PF00534"/>
    </source>
</evidence>
<comment type="caution">
    <text evidence="2">The sequence shown here is derived from an EMBL/GenBank/DDBJ whole genome shotgun (WGS) entry which is preliminary data.</text>
</comment>
<feature type="domain" description="Glycosyl transferase family 1" evidence="1">
    <location>
        <begin position="168"/>
        <end position="332"/>
    </location>
</feature>
<dbReference type="GO" id="GO:0016757">
    <property type="term" value="F:glycosyltransferase activity"/>
    <property type="evidence" value="ECO:0007669"/>
    <property type="project" value="InterPro"/>
</dbReference>
<dbReference type="Gene3D" id="3.40.50.2000">
    <property type="entry name" value="Glycogen Phosphorylase B"/>
    <property type="match status" value="1"/>
</dbReference>
<evidence type="ECO:0000313" key="2">
    <source>
        <dbReference type="EMBL" id="MBI5168880.1"/>
    </source>
</evidence>
<dbReference type="Pfam" id="PF00534">
    <property type="entry name" value="Glycos_transf_1"/>
    <property type="match status" value="1"/>
</dbReference>
<dbReference type="PANTHER" id="PTHR12526">
    <property type="entry name" value="GLYCOSYLTRANSFERASE"/>
    <property type="match status" value="1"/>
</dbReference>
<dbReference type="AlphaFoldDB" id="A0A933W1B3"/>
<organism evidence="2 3">
    <name type="scientific">Eiseniibacteriota bacterium</name>
    <dbReference type="NCBI Taxonomy" id="2212470"/>
    <lineage>
        <taxon>Bacteria</taxon>
        <taxon>Candidatus Eiseniibacteriota</taxon>
    </lineage>
</organism>
<accession>A0A933W1B3</accession>